<protein>
    <recommendedName>
        <fullName evidence="8">Zn(2)-C6 fungal-type domain-containing protein</fullName>
    </recommendedName>
</protein>
<dbReference type="GO" id="GO:0000976">
    <property type="term" value="F:transcription cis-regulatory region binding"/>
    <property type="evidence" value="ECO:0007669"/>
    <property type="project" value="TreeGrafter"/>
</dbReference>
<dbReference type="GO" id="GO:0006351">
    <property type="term" value="P:DNA-templated transcription"/>
    <property type="evidence" value="ECO:0007669"/>
    <property type="project" value="InterPro"/>
</dbReference>
<dbReference type="PROSITE" id="PS00463">
    <property type="entry name" value="ZN2_CY6_FUNGAL_1"/>
    <property type="match status" value="1"/>
</dbReference>
<sequence>MRGRKRNFVACVHCRQMKLACDGLRKFPAACSRCTKAGRLCSVDPSFKRVKKREQLEAAQRELQDIKRSLKGHEHGQEPSDNSPSTRVTPYDSFSSLRSEIHISDSVFTSKTIGGAEISADLIRDLSMDFSENYHRQCPFLPPFPTFLEYSEACPLLLHTILVISLGGKPEHVELFSKVVDSVRTMSYDSMKPEHLSLQSMQALLLLCYWPLPYSKRIEDPLHSFIAIATHMGYRLGLHRPSHFAMDFENKTLLDGNIAILGRITWAVCFIMNVSVTSQLGLPTTIRLDRGLLEILAAKPDWLPDTLYYQLHISRQAFNIASTLEDCGSLSNDGLSSDQLPVIRVFDTELKALEYRFSTSWSLSDHLTFLGCRMMLYTLALTAISESLENDDRNHVLGVESPSHWVTQGYLTAIATIRTAASMRDKLLTSPTRLHKLLMNAVCYLLLLKCSRYQDLVVSTTLSSGISQGWNILRGLSITPGDFTSRACLILERLARYSEMLQPQDRTNGLLVLKSRMGANIAFSTALRTREFSRKIQHYQASSESDTIEQHADNLGIEDQSFSMESSWEDLFLDMEMWTRSVE</sequence>
<dbReference type="GO" id="GO:0008270">
    <property type="term" value="F:zinc ion binding"/>
    <property type="evidence" value="ECO:0007669"/>
    <property type="project" value="InterPro"/>
</dbReference>
<dbReference type="Gene3D" id="4.10.240.10">
    <property type="entry name" value="Zn(2)-C6 fungal-type DNA-binding domain"/>
    <property type="match status" value="1"/>
</dbReference>
<dbReference type="PANTHER" id="PTHR31845:SF21">
    <property type="entry name" value="REGULATORY PROTEIN LEU3"/>
    <property type="match status" value="1"/>
</dbReference>
<dbReference type="GeneID" id="70243115"/>
<evidence type="ECO:0000256" key="3">
    <source>
        <dbReference type="ARBA" id="ARBA00023015"/>
    </source>
</evidence>
<comment type="subcellular location">
    <subcellularLocation>
        <location evidence="1">Nucleus</location>
    </subcellularLocation>
</comment>
<accession>A0AAD4PSE6</accession>
<feature type="domain" description="Zn(2)-C6 fungal-type" evidence="8">
    <location>
        <begin position="10"/>
        <end position="43"/>
    </location>
</feature>
<evidence type="ECO:0000259" key="8">
    <source>
        <dbReference type="PROSITE" id="PS50048"/>
    </source>
</evidence>
<evidence type="ECO:0000256" key="1">
    <source>
        <dbReference type="ARBA" id="ARBA00004123"/>
    </source>
</evidence>
<name>A0AAD4PSE6_9EURO</name>
<keyword evidence="10" id="KW-1185">Reference proteome</keyword>
<keyword evidence="6" id="KW-0539">Nucleus</keyword>
<dbReference type="Pfam" id="PF04082">
    <property type="entry name" value="Fungal_trans"/>
    <property type="match status" value="1"/>
</dbReference>
<proteinExistence type="predicted"/>
<evidence type="ECO:0000256" key="7">
    <source>
        <dbReference type="SAM" id="MobiDB-lite"/>
    </source>
</evidence>
<dbReference type="RefSeq" id="XP_046065197.1">
    <property type="nucleotide sequence ID" value="XM_046212828.1"/>
</dbReference>
<organism evidence="9 10">
    <name type="scientific">Talaromyces proteolyticus</name>
    <dbReference type="NCBI Taxonomy" id="1131652"/>
    <lineage>
        <taxon>Eukaryota</taxon>
        <taxon>Fungi</taxon>
        <taxon>Dikarya</taxon>
        <taxon>Ascomycota</taxon>
        <taxon>Pezizomycotina</taxon>
        <taxon>Eurotiomycetes</taxon>
        <taxon>Eurotiomycetidae</taxon>
        <taxon>Eurotiales</taxon>
        <taxon>Trichocomaceae</taxon>
        <taxon>Talaromyces</taxon>
        <taxon>Talaromyces sect. Bacilispori</taxon>
    </lineage>
</organism>
<feature type="region of interest" description="Disordered" evidence="7">
    <location>
        <begin position="68"/>
        <end position="90"/>
    </location>
</feature>
<evidence type="ECO:0000256" key="2">
    <source>
        <dbReference type="ARBA" id="ARBA00022723"/>
    </source>
</evidence>
<dbReference type="Proteomes" id="UP001201262">
    <property type="component" value="Unassembled WGS sequence"/>
</dbReference>
<dbReference type="InterPro" id="IPR001138">
    <property type="entry name" value="Zn2Cys6_DnaBD"/>
</dbReference>
<comment type="caution">
    <text evidence="9">The sequence shown here is derived from an EMBL/GenBank/DDBJ whole genome shotgun (WGS) entry which is preliminary data.</text>
</comment>
<dbReference type="Pfam" id="PF00172">
    <property type="entry name" value="Zn_clus"/>
    <property type="match status" value="1"/>
</dbReference>
<evidence type="ECO:0000313" key="9">
    <source>
        <dbReference type="EMBL" id="KAH8688725.1"/>
    </source>
</evidence>
<dbReference type="GO" id="GO:0000981">
    <property type="term" value="F:DNA-binding transcription factor activity, RNA polymerase II-specific"/>
    <property type="evidence" value="ECO:0007669"/>
    <property type="project" value="InterPro"/>
</dbReference>
<dbReference type="InterPro" id="IPR051089">
    <property type="entry name" value="prtT"/>
</dbReference>
<dbReference type="AlphaFoldDB" id="A0AAD4PSE6"/>
<dbReference type="GO" id="GO:0005634">
    <property type="term" value="C:nucleus"/>
    <property type="evidence" value="ECO:0007669"/>
    <property type="project" value="UniProtKB-SubCell"/>
</dbReference>
<feature type="compositionally biased region" description="Polar residues" evidence="7">
    <location>
        <begin position="79"/>
        <end position="90"/>
    </location>
</feature>
<dbReference type="InterPro" id="IPR007219">
    <property type="entry name" value="XnlR_reg_dom"/>
</dbReference>
<gene>
    <name evidence="9" type="ORF">BGW36DRAFT_331149</name>
</gene>
<evidence type="ECO:0000256" key="5">
    <source>
        <dbReference type="ARBA" id="ARBA00023163"/>
    </source>
</evidence>
<evidence type="ECO:0000313" key="10">
    <source>
        <dbReference type="Proteomes" id="UP001201262"/>
    </source>
</evidence>
<keyword evidence="3" id="KW-0805">Transcription regulation</keyword>
<dbReference type="SMART" id="SM00066">
    <property type="entry name" value="GAL4"/>
    <property type="match status" value="1"/>
</dbReference>
<dbReference type="InterPro" id="IPR036864">
    <property type="entry name" value="Zn2-C6_fun-type_DNA-bd_sf"/>
</dbReference>
<dbReference type="EMBL" id="JAJTJA010000017">
    <property type="protein sequence ID" value="KAH8688725.1"/>
    <property type="molecule type" value="Genomic_DNA"/>
</dbReference>
<dbReference type="SUPFAM" id="SSF57701">
    <property type="entry name" value="Zn2/Cys6 DNA-binding domain"/>
    <property type="match status" value="1"/>
</dbReference>
<dbReference type="PANTHER" id="PTHR31845">
    <property type="entry name" value="FINGER DOMAIN PROTEIN, PUTATIVE-RELATED"/>
    <property type="match status" value="1"/>
</dbReference>
<dbReference type="PROSITE" id="PS50048">
    <property type="entry name" value="ZN2_CY6_FUNGAL_2"/>
    <property type="match status" value="1"/>
</dbReference>
<keyword evidence="2" id="KW-0479">Metal-binding</keyword>
<feature type="compositionally biased region" description="Basic and acidic residues" evidence="7">
    <location>
        <begin position="68"/>
        <end position="78"/>
    </location>
</feature>
<keyword evidence="5" id="KW-0804">Transcription</keyword>
<evidence type="ECO:0000256" key="6">
    <source>
        <dbReference type="ARBA" id="ARBA00023242"/>
    </source>
</evidence>
<evidence type="ECO:0000256" key="4">
    <source>
        <dbReference type="ARBA" id="ARBA00023125"/>
    </source>
</evidence>
<keyword evidence="4" id="KW-0238">DNA-binding</keyword>
<dbReference type="CDD" id="cd12148">
    <property type="entry name" value="fungal_TF_MHR"/>
    <property type="match status" value="1"/>
</dbReference>
<reference evidence="9" key="1">
    <citation type="submission" date="2021-12" db="EMBL/GenBank/DDBJ databases">
        <title>Convergent genome expansion in fungi linked to evolution of root-endophyte symbiosis.</title>
        <authorList>
            <consortium name="DOE Joint Genome Institute"/>
            <person name="Ke Y.-H."/>
            <person name="Bonito G."/>
            <person name="Liao H.-L."/>
            <person name="Looney B."/>
            <person name="Rojas-Flechas A."/>
            <person name="Nash J."/>
            <person name="Hameed K."/>
            <person name="Schadt C."/>
            <person name="Martin F."/>
            <person name="Crous P.W."/>
            <person name="Miettinen O."/>
            <person name="Magnuson J.K."/>
            <person name="Labbe J."/>
            <person name="Jacobson D."/>
            <person name="Doktycz M.J."/>
            <person name="Veneault-Fourrey C."/>
            <person name="Kuo A."/>
            <person name="Mondo S."/>
            <person name="Calhoun S."/>
            <person name="Riley R."/>
            <person name="Ohm R."/>
            <person name="LaButti K."/>
            <person name="Andreopoulos B."/>
            <person name="Pangilinan J."/>
            <person name="Nolan M."/>
            <person name="Tritt A."/>
            <person name="Clum A."/>
            <person name="Lipzen A."/>
            <person name="Daum C."/>
            <person name="Barry K."/>
            <person name="Grigoriev I.V."/>
            <person name="Vilgalys R."/>
        </authorList>
    </citation>
    <scope>NUCLEOTIDE SEQUENCE</scope>
    <source>
        <strain evidence="9">PMI_201</strain>
    </source>
</reference>
<dbReference type="CDD" id="cd00067">
    <property type="entry name" value="GAL4"/>
    <property type="match status" value="1"/>
</dbReference>